<sequence>MFSTQDALYTTSAFLGSVLLWHYHRTRSDREATPPPSPISLPLFGNLLSLPSGPEHIMYTELGKKLKSDIIYLNLFGYEIVVLNSLKAASDLLNKRSALYSDRFCPLMVGDKSLLDWSTVPSVMGYNDTWRHHRRMMNKWLNVREASQFHRLQENETRGLLRRLLDVPEDSCLFESVRDKFFLTTASSICQIMYGYTPLTKNDPFLKSAEETIEHGTKAVMVTNFYVNIVPALNIVPEWFPGAGWKRVIRGWREQKERTLNIIYQWTNSQVAQGTYEPSILSALLQDHELTSGLSHEEKEDRLKQLAFVMYTGGTDTTATLLVSFVAAMVLNPEVQTRAQQEIDLRLGLGVLPRISDREQLPYINRLILELLRWRPVIPTAIPHRCFQDDVYRGYRIKKGTIVFGNLWAMSRDESVYPDPESFDPDRFLDPNVPPLPAFGWGRRACPGVHFGEASLFIGVASLLATFTFSKKKDSSGNYIDPVIEDSPNSIILGLKPFEFELAPRSEIHRRAINDAL</sequence>
<comment type="similarity">
    <text evidence="3 10">Belongs to the cytochrome P450 family.</text>
</comment>
<evidence type="ECO:0000256" key="2">
    <source>
        <dbReference type="ARBA" id="ARBA00005179"/>
    </source>
</evidence>
<evidence type="ECO:0000256" key="1">
    <source>
        <dbReference type="ARBA" id="ARBA00001971"/>
    </source>
</evidence>
<dbReference type="PROSITE" id="PS00086">
    <property type="entry name" value="CYTOCHROME_P450"/>
    <property type="match status" value="1"/>
</dbReference>
<evidence type="ECO:0000256" key="3">
    <source>
        <dbReference type="ARBA" id="ARBA00010617"/>
    </source>
</evidence>
<dbReference type="PANTHER" id="PTHR46300">
    <property type="entry name" value="P450, PUTATIVE (EUROFUNG)-RELATED-RELATED"/>
    <property type="match status" value="1"/>
</dbReference>
<evidence type="ECO:0000313" key="11">
    <source>
        <dbReference type="EMBL" id="CEL56329.1"/>
    </source>
</evidence>
<keyword evidence="7 9" id="KW-0408">Iron</keyword>
<dbReference type="GO" id="GO:0020037">
    <property type="term" value="F:heme binding"/>
    <property type="evidence" value="ECO:0007669"/>
    <property type="project" value="InterPro"/>
</dbReference>
<dbReference type="GO" id="GO:0005506">
    <property type="term" value="F:iron ion binding"/>
    <property type="evidence" value="ECO:0007669"/>
    <property type="project" value="InterPro"/>
</dbReference>
<keyword evidence="8 10" id="KW-0503">Monooxygenase</keyword>
<reference evidence="11 12" key="1">
    <citation type="submission" date="2014-11" db="EMBL/GenBank/DDBJ databases">
        <authorList>
            <person name="Wibberg Daniel"/>
        </authorList>
    </citation>
    <scope>NUCLEOTIDE SEQUENCE [LARGE SCALE GENOMIC DNA]</scope>
    <source>
        <strain evidence="11">Rhizoctonia solani AG1-IB 7/3/14</strain>
    </source>
</reference>
<dbReference type="AlphaFoldDB" id="A0A0B7FHA1"/>
<proteinExistence type="inferred from homology"/>
<evidence type="ECO:0000313" key="12">
    <source>
        <dbReference type="Proteomes" id="UP000059188"/>
    </source>
</evidence>
<feature type="binding site" description="axial binding residue" evidence="9">
    <location>
        <position position="446"/>
    </location>
    <ligand>
        <name>heme</name>
        <dbReference type="ChEBI" id="CHEBI:30413"/>
    </ligand>
    <ligandPart>
        <name>Fe</name>
        <dbReference type="ChEBI" id="CHEBI:18248"/>
    </ligandPart>
</feature>
<keyword evidence="4 9" id="KW-0349">Heme</keyword>
<evidence type="ECO:0000256" key="5">
    <source>
        <dbReference type="ARBA" id="ARBA00022723"/>
    </source>
</evidence>
<dbReference type="Proteomes" id="UP000059188">
    <property type="component" value="Unassembled WGS sequence"/>
</dbReference>
<dbReference type="InterPro" id="IPR036396">
    <property type="entry name" value="Cyt_P450_sf"/>
</dbReference>
<keyword evidence="12" id="KW-1185">Reference proteome</keyword>
<evidence type="ECO:0000256" key="10">
    <source>
        <dbReference type="RuleBase" id="RU000461"/>
    </source>
</evidence>
<comment type="pathway">
    <text evidence="2">Secondary metabolite biosynthesis.</text>
</comment>
<gene>
    <name evidence="11" type="ORF">RSOLAG1IB_11900</name>
</gene>
<dbReference type="InterPro" id="IPR017972">
    <property type="entry name" value="Cyt_P450_CS"/>
</dbReference>
<name>A0A0B7FHA1_THACB</name>
<dbReference type="Pfam" id="PF00067">
    <property type="entry name" value="p450"/>
    <property type="match status" value="1"/>
</dbReference>
<evidence type="ECO:0000256" key="7">
    <source>
        <dbReference type="ARBA" id="ARBA00023004"/>
    </source>
</evidence>
<comment type="cofactor">
    <cofactor evidence="1 9">
        <name>heme</name>
        <dbReference type="ChEBI" id="CHEBI:30413"/>
    </cofactor>
</comment>
<dbReference type="PANTHER" id="PTHR46300:SF7">
    <property type="entry name" value="P450, PUTATIVE (EUROFUNG)-RELATED"/>
    <property type="match status" value="1"/>
</dbReference>
<dbReference type="OrthoDB" id="2789670at2759"/>
<dbReference type="GO" id="GO:0016705">
    <property type="term" value="F:oxidoreductase activity, acting on paired donors, with incorporation or reduction of molecular oxygen"/>
    <property type="evidence" value="ECO:0007669"/>
    <property type="project" value="InterPro"/>
</dbReference>
<evidence type="ECO:0000256" key="8">
    <source>
        <dbReference type="ARBA" id="ARBA00023033"/>
    </source>
</evidence>
<dbReference type="InterPro" id="IPR002401">
    <property type="entry name" value="Cyt_P450_E_grp-I"/>
</dbReference>
<dbReference type="CDD" id="cd11065">
    <property type="entry name" value="CYP64-like"/>
    <property type="match status" value="1"/>
</dbReference>
<dbReference type="STRING" id="1108050.A0A0B7FHA1"/>
<dbReference type="InterPro" id="IPR050364">
    <property type="entry name" value="Cytochrome_P450_fung"/>
</dbReference>
<dbReference type="SUPFAM" id="SSF48264">
    <property type="entry name" value="Cytochrome P450"/>
    <property type="match status" value="1"/>
</dbReference>
<accession>A0A0B7FHA1</accession>
<evidence type="ECO:0000256" key="6">
    <source>
        <dbReference type="ARBA" id="ARBA00023002"/>
    </source>
</evidence>
<dbReference type="PRINTS" id="PR00463">
    <property type="entry name" value="EP450I"/>
</dbReference>
<dbReference type="InterPro" id="IPR001128">
    <property type="entry name" value="Cyt_P450"/>
</dbReference>
<dbReference type="EMBL" id="LN679312">
    <property type="protein sequence ID" value="CEL56329.1"/>
    <property type="molecule type" value="Genomic_DNA"/>
</dbReference>
<dbReference type="Gene3D" id="1.10.630.10">
    <property type="entry name" value="Cytochrome P450"/>
    <property type="match status" value="1"/>
</dbReference>
<keyword evidence="6 10" id="KW-0560">Oxidoreductase</keyword>
<evidence type="ECO:0000256" key="4">
    <source>
        <dbReference type="ARBA" id="ARBA00022617"/>
    </source>
</evidence>
<dbReference type="GO" id="GO:0004497">
    <property type="term" value="F:monooxygenase activity"/>
    <property type="evidence" value="ECO:0007669"/>
    <property type="project" value="UniProtKB-KW"/>
</dbReference>
<keyword evidence="5 9" id="KW-0479">Metal-binding</keyword>
<evidence type="ECO:0000256" key="9">
    <source>
        <dbReference type="PIRSR" id="PIRSR602401-1"/>
    </source>
</evidence>
<protein>
    <submittedName>
        <fullName evidence="11">O-methylsterigmatocystin oxidoreductase</fullName>
    </submittedName>
</protein>
<organism evidence="11 12">
    <name type="scientific">Thanatephorus cucumeris (strain AG1-IB / isolate 7/3/14)</name>
    <name type="common">Lettuce bottom rot fungus</name>
    <name type="synonym">Rhizoctonia solani</name>
    <dbReference type="NCBI Taxonomy" id="1108050"/>
    <lineage>
        <taxon>Eukaryota</taxon>
        <taxon>Fungi</taxon>
        <taxon>Dikarya</taxon>
        <taxon>Basidiomycota</taxon>
        <taxon>Agaricomycotina</taxon>
        <taxon>Agaricomycetes</taxon>
        <taxon>Cantharellales</taxon>
        <taxon>Ceratobasidiaceae</taxon>
        <taxon>Rhizoctonia</taxon>
        <taxon>Rhizoctonia solani AG-1</taxon>
    </lineage>
</organism>